<dbReference type="AlphaFoldDB" id="A0A6S6TH28"/>
<reference evidence="3" key="1">
    <citation type="submission" date="2020-01" db="EMBL/GenBank/DDBJ databases">
        <authorList>
            <person name="Meier V. D."/>
            <person name="Meier V D."/>
        </authorList>
    </citation>
    <scope>NUCLEOTIDE SEQUENCE</scope>
    <source>
        <strain evidence="3">HLG_WM_MAG_10</strain>
    </source>
</reference>
<accession>A0A6S6TH28</accession>
<dbReference type="EC" id="2.3.1.16" evidence="3"/>
<proteinExistence type="predicted"/>
<evidence type="ECO:0000256" key="1">
    <source>
        <dbReference type="SAM" id="SignalP"/>
    </source>
</evidence>
<dbReference type="Pfam" id="PF25778">
    <property type="entry name" value="DUF7948"/>
    <property type="match status" value="1"/>
</dbReference>
<dbReference type="InterPro" id="IPR010620">
    <property type="entry name" value="SBBP_repeat"/>
</dbReference>
<gene>
    <name evidence="3" type="ORF">HELGO_WM46373</name>
</gene>
<feature type="chain" id="PRO_5027745065" evidence="1">
    <location>
        <begin position="19"/>
        <end position="726"/>
    </location>
</feature>
<keyword evidence="3" id="KW-0012">Acyltransferase</keyword>
<keyword evidence="1" id="KW-0732">Signal</keyword>
<dbReference type="InterPro" id="IPR057708">
    <property type="entry name" value="DUF7948"/>
</dbReference>
<feature type="domain" description="DUF7948" evidence="2">
    <location>
        <begin position="38"/>
        <end position="260"/>
    </location>
</feature>
<evidence type="ECO:0000259" key="2">
    <source>
        <dbReference type="Pfam" id="PF25778"/>
    </source>
</evidence>
<dbReference type="EMBL" id="CACVAQ010000314">
    <property type="protein sequence ID" value="CAA6822401.1"/>
    <property type="molecule type" value="Genomic_DNA"/>
</dbReference>
<keyword evidence="3" id="KW-0808">Transferase</keyword>
<dbReference type="PANTHER" id="PTHR35580">
    <property type="entry name" value="CELL SURFACE GLYCOPROTEIN (S-LAYER PROTEIN)-LIKE PROTEIN"/>
    <property type="match status" value="1"/>
</dbReference>
<organism evidence="3">
    <name type="scientific">uncultured Aureispira sp</name>
    <dbReference type="NCBI Taxonomy" id="1331704"/>
    <lineage>
        <taxon>Bacteria</taxon>
        <taxon>Pseudomonadati</taxon>
        <taxon>Bacteroidota</taxon>
        <taxon>Saprospiria</taxon>
        <taxon>Saprospirales</taxon>
        <taxon>Saprospiraceae</taxon>
        <taxon>Aureispira</taxon>
        <taxon>environmental samples</taxon>
    </lineage>
</organism>
<evidence type="ECO:0000313" key="3">
    <source>
        <dbReference type="EMBL" id="CAA6822401.1"/>
    </source>
</evidence>
<dbReference type="GO" id="GO:0003985">
    <property type="term" value="F:acetyl-CoA C-acetyltransferase activity"/>
    <property type="evidence" value="ECO:0007669"/>
    <property type="project" value="UniProtKB-EC"/>
</dbReference>
<feature type="non-terminal residue" evidence="3">
    <location>
        <position position="726"/>
    </location>
</feature>
<name>A0A6S6TH28_9BACT</name>
<dbReference type="InterPro" id="IPR052918">
    <property type="entry name" value="Motility_Chemotaxis_Reg"/>
</dbReference>
<dbReference type="PANTHER" id="PTHR35580:SF1">
    <property type="entry name" value="PHYTASE-LIKE DOMAIN-CONTAINING PROTEIN"/>
    <property type="match status" value="1"/>
</dbReference>
<feature type="signal peptide" evidence="1">
    <location>
        <begin position="1"/>
        <end position="18"/>
    </location>
</feature>
<protein>
    <submittedName>
        <fullName evidence="3">3-ketoacyl-CoA thiolase )</fullName>
        <ecNumber evidence="3">2.3.1.16</ecNumber>
        <ecNumber evidence="3">2.3.1.9</ecNumber>
    </submittedName>
</protein>
<sequence>MKIFHLVLLLLSTGILHAQNTANLAQASSFAAQHKTAFEENKGQVWNTEGKTATNVKYHFQEKGIDIFMLPTGLAYQFTKIHYPAGYEANSKGILSQEEEAAQEALRAQIRTETYRMDMELVDANPNATIIADGESKDYVQYYNRNALDVHSFKKLTYQGVYPGIDWVIYTTDKGLKYDFIVQPGADPSQIQVQFKHHEDLKINADGSFTLSNSMGSITEQAPISFQGKQAVSTAFKLEGDLLSFDLSNYDKTKVLTIDPSLVWATYYGGLDADAITTCLVDGAGNLYLAGQTASTSNIALGGHQNTSGGATDAFLVKFNAAGVRQFATYYGGTSNENTIRAAIDLMGNFYLSGSTTSTTNIASNGHLNTYAGSGDAFLVKFNSTGIRQWATYYGGSYNELGMGCAVDNAGNVYLAGRTASHSGIFMNGHQSNVTPLGYYSAFLVKFNTAGVRQWGTYYGLDDWTEAANCAVDGAGNVYLAGRSSYAGYDFEALLVKFNAAGVRQWVKHYPGDYFPTAATDCAIDNTGNVYLVGYFETFNGDNNAFLLKYNSTGTRQWAVSYGGSNFDEGYGCALDQAGNVYLAGSASSSSGIASNGYQNTTGGSYDAFLAKFNAAGVREWATYYGGTAIDRGNACATDGMGNIYLAGSTSSTSNIASNGHQNTLTGGAEGFVVKFNDPIGCLTNTGTDTLVACNAYTWIDGVTYTASNNTATDTLVNMAGCDSVV</sequence>
<dbReference type="EC" id="2.3.1.9" evidence="3"/>
<dbReference type="Pfam" id="PF06739">
    <property type="entry name" value="SBBP"/>
    <property type="match status" value="2"/>
</dbReference>